<evidence type="ECO:0000313" key="5">
    <source>
        <dbReference type="Proteomes" id="UP000006727"/>
    </source>
</evidence>
<dbReference type="OrthoDB" id="10484630at2759"/>
<dbReference type="EnsemblPlants" id="Pp3c22_10680V3.2">
    <property type="protein sequence ID" value="Pp3c22_10680V3.2"/>
    <property type="gene ID" value="Pp3c22_10680"/>
</dbReference>
<evidence type="ECO:0000313" key="3">
    <source>
        <dbReference type="EMBL" id="PNR30673.1"/>
    </source>
</evidence>
<feature type="region of interest" description="Disordered" evidence="1">
    <location>
        <begin position="160"/>
        <end position="186"/>
    </location>
</feature>
<organism evidence="3">
    <name type="scientific">Physcomitrium patens</name>
    <name type="common">Spreading-leaved earth moss</name>
    <name type="synonym">Physcomitrella patens</name>
    <dbReference type="NCBI Taxonomy" id="3218"/>
    <lineage>
        <taxon>Eukaryota</taxon>
        <taxon>Viridiplantae</taxon>
        <taxon>Streptophyta</taxon>
        <taxon>Embryophyta</taxon>
        <taxon>Bryophyta</taxon>
        <taxon>Bryophytina</taxon>
        <taxon>Bryopsida</taxon>
        <taxon>Funariidae</taxon>
        <taxon>Funariales</taxon>
        <taxon>Funariaceae</taxon>
        <taxon>Physcomitrium</taxon>
    </lineage>
</organism>
<dbReference type="PANTHER" id="PTHR34291">
    <property type="entry name" value="HYDROXYPROLINE-RICH GLYCOPROTEIN FAMILY PROTEIN"/>
    <property type="match status" value="1"/>
</dbReference>
<dbReference type="GeneID" id="112274858"/>
<evidence type="ECO:0000256" key="2">
    <source>
        <dbReference type="SAM" id="Phobius"/>
    </source>
</evidence>
<dbReference type="EMBL" id="ABEU02000022">
    <property type="protein sequence ID" value="PNR30673.1"/>
    <property type="molecule type" value="Genomic_DNA"/>
</dbReference>
<dbReference type="RefSeq" id="XP_024360444.1">
    <property type="nucleotide sequence ID" value="XM_024504676.2"/>
</dbReference>
<reference evidence="3 5" key="1">
    <citation type="journal article" date="2008" name="Science">
        <title>The Physcomitrella genome reveals evolutionary insights into the conquest of land by plants.</title>
        <authorList>
            <person name="Rensing S."/>
            <person name="Lang D."/>
            <person name="Zimmer A."/>
            <person name="Terry A."/>
            <person name="Salamov A."/>
            <person name="Shapiro H."/>
            <person name="Nishiyama T."/>
            <person name="Perroud P.-F."/>
            <person name="Lindquist E."/>
            <person name="Kamisugi Y."/>
            <person name="Tanahashi T."/>
            <person name="Sakakibara K."/>
            <person name="Fujita T."/>
            <person name="Oishi K."/>
            <person name="Shin-I T."/>
            <person name="Kuroki Y."/>
            <person name="Toyoda A."/>
            <person name="Suzuki Y."/>
            <person name="Hashimoto A."/>
            <person name="Yamaguchi K."/>
            <person name="Sugano A."/>
            <person name="Kohara Y."/>
            <person name="Fujiyama A."/>
            <person name="Anterola A."/>
            <person name="Aoki S."/>
            <person name="Ashton N."/>
            <person name="Barbazuk W.B."/>
            <person name="Barker E."/>
            <person name="Bennetzen J."/>
            <person name="Bezanilla M."/>
            <person name="Blankenship R."/>
            <person name="Cho S.H."/>
            <person name="Dutcher S."/>
            <person name="Estelle M."/>
            <person name="Fawcett J.A."/>
            <person name="Gundlach H."/>
            <person name="Hanada K."/>
            <person name="Heyl A."/>
            <person name="Hicks K.A."/>
            <person name="Hugh J."/>
            <person name="Lohr M."/>
            <person name="Mayer K."/>
            <person name="Melkozernov A."/>
            <person name="Murata T."/>
            <person name="Nelson D."/>
            <person name="Pils B."/>
            <person name="Prigge M."/>
            <person name="Reiss B."/>
            <person name="Renner T."/>
            <person name="Rombauts S."/>
            <person name="Rushton P."/>
            <person name="Sanderfoot A."/>
            <person name="Schween G."/>
            <person name="Shiu S.-H."/>
            <person name="Stueber K."/>
            <person name="Theodoulou F.L."/>
            <person name="Tu H."/>
            <person name="Van de Peer Y."/>
            <person name="Verrier P.J."/>
            <person name="Waters E."/>
            <person name="Wood A."/>
            <person name="Yang L."/>
            <person name="Cove D."/>
            <person name="Cuming A."/>
            <person name="Hasebe M."/>
            <person name="Lucas S."/>
            <person name="Mishler D.B."/>
            <person name="Reski R."/>
            <person name="Grigoriev I."/>
            <person name="Quatrano R.S."/>
            <person name="Boore J.L."/>
        </authorList>
    </citation>
    <scope>NUCLEOTIDE SEQUENCE [LARGE SCALE GENOMIC DNA]</scope>
    <source>
        <strain evidence="4 5">cv. Gransden 2004</strain>
    </source>
</reference>
<dbReference type="Gramene" id="Pp3c22_10680V3.1">
    <property type="protein sequence ID" value="Pp3c22_10680V3.1"/>
    <property type="gene ID" value="Pp3c22_10680"/>
</dbReference>
<name>A0A2K1IN21_PHYPA</name>
<sequence length="186" mass="20566">MVGLISHWLPEHHHHPPLSAPVTRHPHKLNFYLGIVIVAFMAVSVVALVCCCYRLEWRLRLQARNAARRVSWGNGILTQNTDGSHEIISARVGKKTKQETNLSVMMPGDSIPSFLANAKPHGTSTDPAFSDSHESAAKDTSPLFGSVDDIGFTQQMREWSRFQPMSFREGNEDHPLQIGGNGGSQT</sequence>
<dbReference type="KEGG" id="ppp:112274858"/>
<protein>
    <submittedName>
        <fullName evidence="3 4">Uncharacterized protein</fullName>
    </submittedName>
</protein>
<dbReference type="EnsemblPlants" id="Pp3c22_10680V3.1">
    <property type="protein sequence ID" value="Pp3c22_10680V3.1"/>
    <property type="gene ID" value="Pp3c22_10680"/>
</dbReference>
<proteinExistence type="predicted"/>
<dbReference type="Gramene" id="Pp3c22_10680V3.2">
    <property type="protein sequence ID" value="Pp3c22_10680V3.2"/>
    <property type="gene ID" value="Pp3c22_10680"/>
</dbReference>
<keyword evidence="2" id="KW-1133">Transmembrane helix</keyword>
<feature type="region of interest" description="Disordered" evidence="1">
    <location>
        <begin position="121"/>
        <end position="140"/>
    </location>
</feature>
<dbReference type="AlphaFoldDB" id="A0A2K1IN21"/>
<reference evidence="3 5" key="2">
    <citation type="journal article" date="2018" name="Plant J.">
        <title>The Physcomitrella patens chromosome-scale assembly reveals moss genome structure and evolution.</title>
        <authorList>
            <person name="Lang D."/>
            <person name="Ullrich K.K."/>
            <person name="Murat F."/>
            <person name="Fuchs J."/>
            <person name="Jenkins J."/>
            <person name="Haas F.B."/>
            <person name="Piednoel M."/>
            <person name="Gundlach H."/>
            <person name="Van Bel M."/>
            <person name="Meyberg R."/>
            <person name="Vives C."/>
            <person name="Morata J."/>
            <person name="Symeonidi A."/>
            <person name="Hiss M."/>
            <person name="Muchero W."/>
            <person name="Kamisugi Y."/>
            <person name="Saleh O."/>
            <person name="Blanc G."/>
            <person name="Decker E.L."/>
            <person name="van Gessel N."/>
            <person name="Grimwood J."/>
            <person name="Hayes R.D."/>
            <person name="Graham S.W."/>
            <person name="Gunter L.E."/>
            <person name="McDaniel S.F."/>
            <person name="Hoernstein S.N.W."/>
            <person name="Larsson A."/>
            <person name="Li F.W."/>
            <person name="Perroud P.F."/>
            <person name="Phillips J."/>
            <person name="Ranjan P."/>
            <person name="Rokshar D.S."/>
            <person name="Rothfels C.J."/>
            <person name="Schneider L."/>
            <person name="Shu S."/>
            <person name="Stevenson D.W."/>
            <person name="Thummler F."/>
            <person name="Tillich M."/>
            <person name="Villarreal Aguilar J.C."/>
            <person name="Widiez T."/>
            <person name="Wong G.K."/>
            <person name="Wymore A."/>
            <person name="Zhang Y."/>
            <person name="Zimmer A.D."/>
            <person name="Quatrano R.S."/>
            <person name="Mayer K.F.X."/>
            <person name="Goodstein D."/>
            <person name="Casacuberta J.M."/>
            <person name="Vandepoele K."/>
            <person name="Reski R."/>
            <person name="Cuming A.C."/>
            <person name="Tuskan G.A."/>
            <person name="Maumus F."/>
            <person name="Salse J."/>
            <person name="Schmutz J."/>
            <person name="Rensing S.A."/>
        </authorList>
    </citation>
    <scope>NUCLEOTIDE SEQUENCE [LARGE SCALE GENOMIC DNA]</scope>
    <source>
        <strain evidence="4 5">cv. Gransden 2004</strain>
    </source>
</reference>
<evidence type="ECO:0000256" key="1">
    <source>
        <dbReference type="SAM" id="MobiDB-lite"/>
    </source>
</evidence>
<dbReference type="InterPro" id="IPR037699">
    <property type="entry name" value="At5g65660-like"/>
</dbReference>
<keyword evidence="2" id="KW-0472">Membrane</keyword>
<keyword evidence="5" id="KW-1185">Reference proteome</keyword>
<reference evidence="4" key="3">
    <citation type="submission" date="2020-12" db="UniProtKB">
        <authorList>
            <consortium name="EnsemblPlants"/>
        </authorList>
    </citation>
    <scope>IDENTIFICATION</scope>
</reference>
<gene>
    <name evidence="4" type="primary">LOC112274858</name>
    <name evidence="3" type="ORF">PHYPA_026989</name>
</gene>
<dbReference type="PaxDb" id="3218-PP1S121_66V6.1"/>
<dbReference type="RefSeq" id="XP_073386154.1">
    <property type="nucleotide sequence ID" value="XM_073530053.1"/>
</dbReference>
<accession>A0A2K1IN21</accession>
<feature type="transmembrane region" description="Helical" evidence="2">
    <location>
        <begin position="31"/>
        <end position="55"/>
    </location>
</feature>
<evidence type="ECO:0000313" key="4">
    <source>
        <dbReference type="EnsemblPlants" id="Pp3c22_10680V3.1"/>
    </source>
</evidence>
<dbReference type="Proteomes" id="UP000006727">
    <property type="component" value="Chromosome 22"/>
</dbReference>
<dbReference type="PANTHER" id="PTHR34291:SF1">
    <property type="entry name" value="HYDROXYPROLINE-RICH GLYCOPROTEIN FAMILY PROTEIN"/>
    <property type="match status" value="1"/>
</dbReference>
<keyword evidence="2" id="KW-0812">Transmembrane</keyword>